<dbReference type="Pfam" id="PF03564">
    <property type="entry name" value="DUF1759"/>
    <property type="match status" value="1"/>
</dbReference>
<proteinExistence type="predicted"/>
<comment type="caution">
    <text evidence="3">The sequence shown here is derived from an EMBL/GenBank/DDBJ whole genome shotgun (WGS) entry which is preliminary data.</text>
</comment>
<evidence type="ECO:0000256" key="2">
    <source>
        <dbReference type="SAM" id="MobiDB-lite"/>
    </source>
</evidence>
<feature type="region of interest" description="Disordered" evidence="2">
    <location>
        <begin position="189"/>
        <end position="211"/>
    </location>
</feature>
<protein>
    <submittedName>
        <fullName evidence="3">Uncharacterized protein</fullName>
    </submittedName>
</protein>
<feature type="region of interest" description="Disordered" evidence="2">
    <location>
        <begin position="87"/>
        <end position="111"/>
    </location>
</feature>
<gene>
    <name evidence="3" type="ORF">PACLA_8A032215</name>
</gene>
<feature type="coiled-coil region" evidence="1">
    <location>
        <begin position="8"/>
        <end position="66"/>
    </location>
</feature>
<evidence type="ECO:0000313" key="3">
    <source>
        <dbReference type="EMBL" id="CAB4017687.1"/>
    </source>
</evidence>
<dbReference type="EMBL" id="CACRXK020009667">
    <property type="protein sequence ID" value="CAB4017687.1"/>
    <property type="molecule type" value="Genomic_DNA"/>
</dbReference>
<keyword evidence="1" id="KW-0175">Coiled coil</keyword>
<feature type="compositionally biased region" description="Basic and acidic residues" evidence="2">
    <location>
        <begin position="101"/>
        <end position="111"/>
    </location>
</feature>
<dbReference type="Proteomes" id="UP001152795">
    <property type="component" value="Unassembled WGS sequence"/>
</dbReference>
<reference evidence="3" key="1">
    <citation type="submission" date="2020-04" db="EMBL/GenBank/DDBJ databases">
        <authorList>
            <person name="Alioto T."/>
            <person name="Alioto T."/>
            <person name="Gomez Garrido J."/>
        </authorList>
    </citation>
    <scope>NUCLEOTIDE SEQUENCE</scope>
    <source>
        <strain evidence="3">A484AB</strain>
    </source>
</reference>
<keyword evidence="4" id="KW-1185">Reference proteome</keyword>
<sequence>MADMISDSNTEQKDVKELLLRIDEQKDETLHVMNQLEDIYQRSKEYENAKKVNDEADALVDQVEYETSSARMFLTSLAKKQWSSSAVTVTSSKESNVGETSKQRQDEDERRKNAELWARMRNEAEVQKKRELLEEQEKQLRTAEEQAEKKRQELVVLEKGNNEDNENQQNSEQSNTVERIEVNETPMRTAQISLPANSNTPTRGAGATTSQAQLERIRIPVFSGNKMDFQKWHAAFISCVDLTSLSPQFKMLRWDACLTGEVAETIKELGYSTGAYEAAKARLVRKYSGSPRQVQSHLDELKKLKPLEENNPKELEKFADILERAVITLKENGRESDLESGTLRTIILGKFRSVYLHSITVG</sequence>
<dbReference type="PANTHER" id="PTHR47331">
    <property type="entry name" value="PHD-TYPE DOMAIN-CONTAINING PROTEIN"/>
    <property type="match status" value="1"/>
</dbReference>
<dbReference type="OrthoDB" id="8056668at2759"/>
<accession>A0A6S7IJ02</accession>
<name>A0A6S7IJ02_PARCT</name>
<dbReference type="AlphaFoldDB" id="A0A6S7IJ02"/>
<feature type="region of interest" description="Disordered" evidence="2">
    <location>
        <begin position="157"/>
        <end position="177"/>
    </location>
</feature>
<evidence type="ECO:0000313" key="4">
    <source>
        <dbReference type="Proteomes" id="UP001152795"/>
    </source>
</evidence>
<evidence type="ECO:0000256" key="1">
    <source>
        <dbReference type="SAM" id="Coils"/>
    </source>
</evidence>
<dbReference type="InterPro" id="IPR005312">
    <property type="entry name" value="DUF1759"/>
</dbReference>
<feature type="compositionally biased region" description="Polar residues" evidence="2">
    <location>
        <begin position="87"/>
        <end position="100"/>
    </location>
</feature>
<organism evidence="3 4">
    <name type="scientific">Paramuricea clavata</name>
    <name type="common">Red gorgonian</name>
    <name type="synonym">Violescent sea-whip</name>
    <dbReference type="NCBI Taxonomy" id="317549"/>
    <lineage>
        <taxon>Eukaryota</taxon>
        <taxon>Metazoa</taxon>
        <taxon>Cnidaria</taxon>
        <taxon>Anthozoa</taxon>
        <taxon>Octocorallia</taxon>
        <taxon>Malacalcyonacea</taxon>
        <taxon>Plexauridae</taxon>
        <taxon>Paramuricea</taxon>
    </lineage>
</organism>